<keyword evidence="1" id="KW-0812">Transmembrane</keyword>
<feature type="transmembrane region" description="Helical" evidence="1">
    <location>
        <begin position="183"/>
        <end position="201"/>
    </location>
</feature>
<name>A0ABW3XLW0_9ACTN</name>
<proteinExistence type="predicted"/>
<evidence type="ECO:0008006" key="4">
    <source>
        <dbReference type="Google" id="ProtNLM"/>
    </source>
</evidence>
<protein>
    <recommendedName>
        <fullName evidence="4">Dolichyl-phosphate-mannose-protein mannosyltransferase</fullName>
    </recommendedName>
</protein>
<feature type="transmembrane region" description="Helical" evidence="1">
    <location>
        <begin position="366"/>
        <end position="387"/>
    </location>
</feature>
<evidence type="ECO:0000313" key="3">
    <source>
        <dbReference type="Proteomes" id="UP001597058"/>
    </source>
</evidence>
<dbReference type="RefSeq" id="WP_329526334.1">
    <property type="nucleotide sequence ID" value="NZ_JBHSKH010000086.1"/>
</dbReference>
<organism evidence="2 3">
    <name type="scientific">Streptomyces kaempferi</name>
    <dbReference type="NCBI Taxonomy" id="333725"/>
    <lineage>
        <taxon>Bacteria</taxon>
        <taxon>Bacillati</taxon>
        <taxon>Actinomycetota</taxon>
        <taxon>Actinomycetes</taxon>
        <taxon>Kitasatosporales</taxon>
        <taxon>Streptomycetaceae</taxon>
        <taxon>Streptomyces</taxon>
    </lineage>
</organism>
<accession>A0ABW3XLW0</accession>
<sequence>MPAVLTAVTPPSAARIAARARRSRSLLALAVCALYAVFQLVAGPRWTFFPDSYRYARAAEQYLGSSREEAHRTALAAFCASRADRTAHDELLQPTVHESRHTLRTTAERACLDRWIDAPDVTTGDPRYQAVFSGRPGYPLLAAPFVGAFGVLKGMRLLGVLLAAGGSLLVFGLLSSAGLNRRAAVVGQVAFLATPLGWWSAQALGEGLFTVCVLCVLWGGLLLLRRRSMVKGTALVALGYTAGGITRYSSVLVLAVVLGTAATWALCRNRPSRHRGTAVLAVSSAAAAGAVAAAMRILGLASSQVTLQDTFTHHFDTPEIADPWSALLTLAGRFGRDWSAQQAGMPYFLVLTALAVWALVRYGNGLGLLALATAFTGACVVAAHPLVQEADRLGVLMWTPVVLGLPLVVDRHWASVPVTELELRYAAATDTR</sequence>
<feature type="transmembrane region" description="Helical" evidence="1">
    <location>
        <begin position="245"/>
        <end position="266"/>
    </location>
</feature>
<dbReference type="Proteomes" id="UP001597058">
    <property type="component" value="Unassembled WGS sequence"/>
</dbReference>
<evidence type="ECO:0000313" key="2">
    <source>
        <dbReference type="EMBL" id="MFD1310350.1"/>
    </source>
</evidence>
<dbReference type="EMBL" id="JBHTMM010000051">
    <property type="protein sequence ID" value="MFD1310350.1"/>
    <property type="molecule type" value="Genomic_DNA"/>
</dbReference>
<feature type="transmembrane region" description="Helical" evidence="1">
    <location>
        <begin position="25"/>
        <end position="42"/>
    </location>
</feature>
<feature type="transmembrane region" description="Helical" evidence="1">
    <location>
        <begin position="278"/>
        <end position="298"/>
    </location>
</feature>
<keyword evidence="3" id="KW-1185">Reference proteome</keyword>
<feature type="transmembrane region" description="Helical" evidence="1">
    <location>
        <begin position="207"/>
        <end position="224"/>
    </location>
</feature>
<evidence type="ECO:0000256" key="1">
    <source>
        <dbReference type="SAM" id="Phobius"/>
    </source>
</evidence>
<reference evidence="3" key="1">
    <citation type="journal article" date="2019" name="Int. J. Syst. Evol. Microbiol.">
        <title>The Global Catalogue of Microorganisms (GCM) 10K type strain sequencing project: providing services to taxonomists for standard genome sequencing and annotation.</title>
        <authorList>
            <consortium name="The Broad Institute Genomics Platform"/>
            <consortium name="The Broad Institute Genome Sequencing Center for Infectious Disease"/>
            <person name="Wu L."/>
            <person name="Ma J."/>
        </authorList>
    </citation>
    <scope>NUCLEOTIDE SEQUENCE [LARGE SCALE GENOMIC DNA]</scope>
    <source>
        <strain evidence="3">CGMCC 4.7020</strain>
    </source>
</reference>
<comment type="caution">
    <text evidence="2">The sequence shown here is derived from an EMBL/GenBank/DDBJ whole genome shotgun (WGS) entry which is preliminary data.</text>
</comment>
<feature type="transmembrane region" description="Helical" evidence="1">
    <location>
        <begin position="157"/>
        <end position="176"/>
    </location>
</feature>
<keyword evidence="1" id="KW-0472">Membrane</keyword>
<keyword evidence="1" id="KW-1133">Transmembrane helix</keyword>
<gene>
    <name evidence="2" type="ORF">ACFQ5X_31445</name>
</gene>
<feature type="transmembrane region" description="Helical" evidence="1">
    <location>
        <begin position="343"/>
        <end position="360"/>
    </location>
</feature>